<evidence type="ECO:0000313" key="2">
    <source>
        <dbReference type="EMBL" id="EOY01196.1"/>
    </source>
</evidence>
<protein>
    <submittedName>
        <fullName evidence="2">Uncharacterized protein</fullName>
    </submittedName>
</protein>
<keyword evidence="3" id="KW-1185">Reference proteome</keyword>
<gene>
    <name evidence="2" type="ORF">TCM_011142</name>
</gene>
<reference evidence="2 3" key="1">
    <citation type="journal article" date="2013" name="Genome Biol.">
        <title>The genome sequence of the most widely cultivated cacao type and its use to identify candidate genes regulating pod color.</title>
        <authorList>
            <person name="Motamayor J.C."/>
            <person name="Mockaitis K."/>
            <person name="Schmutz J."/>
            <person name="Haiminen N."/>
            <person name="Iii D.L."/>
            <person name="Cornejo O."/>
            <person name="Findley S.D."/>
            <person name="Zheng P."/>
            <person name="Utro F."/>
            <person name="Royaert S."/>
            <person name="Saski C."/>
            <person name="Jenkins J."/>
            <person name="Podicheti R."/>
            <person name="Zhao M."/>
            <person name="Scheffler B.E."/>
            <person name="Stack J.C."/>
            <person name="Feltus F.A."/>
            <person name="Mustiga G.M."/>
            <person name="Amores F."/>
            <person name="Phillips W."/>
            <person name="Marelli J.P."/>
            <person name="May G.D."/>
            <person name="Shapiro H."/>
            <person name="Ma J."/>
            <person name="Bustamante C.D."/>
            <person name="Schnell R.J."/>
            <person name="Main D."/>
            <person name="Gilbert D."/>
            <person name="Parida L."/>
            <person name="Kuhn D.N."/>
        </authorList>
    </citation>
    <scope>NUCLEOTIDE SEQUENCE [LARGE SCALE GENOMIC DNA]</scope>
    <source>
        <strain evidence="3">cv. Matina 1-6</strain>
    </source>
</reference>
<dbReference type="InParanoid" id="A0A061E8D9"/>
<keyword evidence="1" id="KW-1133">Transmembrane helix</keyword>
<accession>A0A061E8D9</accession>
<feature type="transmembrane region" description="Helical" evidence="1">
    <location>
        <begin position="23"/>
        <end position="42"/>
    </location>
</feature>
<dbReference type="AlphaFoldDB" id="A0A061E8D9"/>
<organism evidence="2 3">
    <name type="scientific">Theobroma cacao</name>
    <name type="common">Cacao</name>
    <name type="synonym">Cocoa</name>
    <dbReference type="NCBI Taxonomy" id="3641"/>
    <lineage>
        <taxon>Eukaryota</taxon>
        <taxon>Viridiplantae</taxon>
        <taxon>Streptophyta</taxon>
        <taxon>Embryophyta</taxon>
        <taxon>Tracheophyta</taxon>
        <taxon>Spermatophyta</taxon>
        <taxon>Magnoliopsida</taxon>
        <taxon>eudicotyledons</taxon>
        <taxon>Gunneridae</taxon>
        <taxon>Pentapetalae</taxon>
        <taxon>rosids</taxon>
        <taxon>malvids</taxon>
        <taxon>Malvales</taxon>
        <taxon>Malvaceae</taxon>
        <taxon>Byttnerioideae</taxon>
        <taxon>Theobroma</taxon>
    </lineage>
</organism>
<keyword evidence="1" id="KW-0812">Transmembrane</keyword>
<dbReference type="Proteomes" id="UP000026915">
    <property type="component" value="Chromosome 2"/>
</dbReference>
<evidence type="ECO:0000313" key="3">
    <source>
        <dbReference type="Proteomes" id="UP000026915"/>
    </source>
</evidence>
<name>A0A061E8D9_THECC</name>
<evidence type="ECO:0000256" key="1">
    <source>
        <dbReference type="SAM" id="Phobius"/>
    </source>
</evidence>
<dbReference type="HOGENOM" id="CLU_2417611_0_0_1"/>
<sequence>MDDPTPSVLPMSPSAHMHRSRQITCFCVFAISLSSCILVRILCANCNACPLSHLLIAIPLFEKQLMTNSMPISLSHFVVKIKKERKKNPNVE</sequence>
<keyword evidence="1" id="KW-0472">Membrane</keyword>
<dbReference type="Gramene" id="EOY01196">
    <property type="protein sequence ID" value="EOY01196"/>
    <property type="gene ID" value="TCM_011142"/>
</dbReference>
<dbReference type="EMBL" id="CM001880">
    <property type="protein sequence ID" value="EOY01196.1"/>
    <property type="molecule type" value="Genomic_DNA"/>
</dbReference>
<proteinExistence type="predicted"/>